<dbReference type="RefSeq" id="XP_039134034.1">
    <property type="nucleotide sequence ID" value="XM_039278100.1"/>
</dbReference>
<proteinExistence type="predicted"/>
<dbReference type="Proteomes" id="UP001515500">
    <property type="component" value="Chromosome 2"/>
</dbReference>
<protein>
    <submittedName>
        <fullName evidence="2">Disease resistance protein At5g05400</fullName>
    </submittedName>
</protein>
<sequence length="113" mass="12817">MASLPKLKKLTLGELPALTSIYRGKLVCDSLCEIRINDCPKLKNLPFLMNNEVPVGMSIFVSEEWWKTVEWADPQLKELVQPSFGCHGYSFSRLDLQKLAINSYDGKLGNNDR</sequence>
<dbReference type="AlphaFoldDB" id="A0AB40C3U4"/>
<gene>
    <name evidence="2" type="primary">LOC120271171</name>
</gene>
<evidence type="ECO:0000313" key="2">
    <source>
        <dbReference type="RefSeq" id="XP_039134034.1"/>
    </source>
</evidence>
<keyword evidence="1" id="KW-1185">Reference proteome</keyword>
<evidence type="ECO:0000313" key="1">
    <source>
        <dbReference type="Proteomes" id="UP001515500"/>
    </source>
</evidence>
<organism evidence="1 2">
    <name type="scientific">Dioscorea cayennensis subsp. rotundata</name>
    <name type="common">White Guinea yam</name>
    <name type="synonym">Dioscorea rotundata</name>
    <dbReference type="NCBI Taxonomy" id="55577"/>
    <lineage>
        <taxon>Eukaryota</taxon>
        <taxon>Viridiplantae</taxon>
        <taxon>Streptophyta</taxon>
        <taxon>Embryophyta</taxon>
        <taxon>Tracheophyta</taxon>
        <taxon>Spermatophyta</taxon>
        <taxon>Magnoliopsida</taxon>
        <taxon>Liliopsida</taxon>
        <taxon>Dioscoreales</taxon>
        <taxon>Dioscoreaceae</taxon>
        <taxon>Dioscorea</taxon>
    </lineage>
</organism>
<name>A0AB40C3U4_DIOCR</name>
<dbReference type="GeneID" id="120271171"/>
<reference evidence="2" key="1">
    <citation type="submission" date="2025-08" db="UniProtKB">
        <authorList>
            <consortium name="RefSeq"/>
        </authorList>
    </citation>
    <scope>IDENTIFICATION</scope>
</reference>
<accession>A0AB40C3U4</accession>